<dbReference type="InterPro" id="IPR025635">
    <property type="entry name" value="DUF4293"/>
</dbReference>
<sequence length="142" mass="15799">MLGNFSPMIQRIQTVYLALALLTTGVLPFFFPLWTIAGKAFYFMQDQLYVVLLGLSATLSLLGILSYKKRQHQFVIGRLNIILNLILLGLFVYRSLNLSGGASAPEKGIGMFLPIVSIVLLVLANKAIKKDEDLVKSVDRLR</sequence>
<gene>
    <name evidence="2" type="ORF">SAMN02927903_00490</name>
</gene>
<dbReference type="Proteomes" id="UP000199354">
    <property type="component" value="Unassembled WGS sequence"/>
</dbReference>
<feature type="transmembrane region" description="Helical" evidence="1">
    <location>
        <begin position="15"/>
        <end position="36"/>
    </location>
</feature>
<protein>
    <recommendedName>
        <fullName evidence="4">Transcription termination factor Rho</fullName>
    </recommendedName>
</protein>
<evidence type="ECO:0000256" key="1">
    <source>
        <dbReference type="SAM" id="Phobius"/>
    </source>
</evidence>
<keyword evidence="1" id="KW-0812">Transmembrane</keyword>
<dbReference type="EMBL" id="FMVF01000003">
    <property type="protein sequence ID" value="SCX99844.1"/>
    <property type="molecule type" value="Genomic_DNA"/>
</dbReference>
<dbReference type="STRING" id="490189.SAMN02927903_00490"/>
<organism evidence="2 3">
    <name type="scientific">Flavobacterium caeni</name>
    <dbReference type="NCBI Taxonomy" id="490189"/>
    <lineage>
        <taxon>Bacteria</taxon>
        <taxon>Pseudomonadati</taxon>
        <taxon>Bacteroidota</taxon>
        <taxon>Flavobacteriia</taxon>
        <taxon>Flavobacteriales</taxon>
        <taxon>Flavobacteriaceae</taxon>
        <taxon>Flavobacterium</taxon>
    </lineage>
</organism>
<name>A0A1G5CC58_9FLAO</name>
<dbReference type="AlphaFoldDB" id="A0A1G5CC58"/>
<dbReference type="Pfam" id="PF14126">
    <property type="entry name" value="DUF4293"/>
    <property type="match status" value="1"/>
</dbReference>
<reference evidence="2 3" key="1">
    <citation type="submission" date="2016-10" db="EMBL/GenBank/DDBJ databases">
        <authorList>
            <person name="de Groot N.N."/>
        </authorList>
    </citation>
    <scope>NUCLEOTIDE SEQUENCE [LARGE SCALE GENOMIC DNA]</scope>
    <source>
        <strain evidence="2 3">CGMCC 1.7031</strain>
    </source>
</reference>
<accession>A0A1G5CC58</accession>
<keyword evidence="1" id="KW-0472">Membrane</keyword>
<keyword evidence="3" id="KW-1185">Reference proteome</keyword>
<feature type="transmembrane region" description="Helical" evidence="1">
    <location>
        <begin position="108"/>
        <end position="128"/>
    </location>
</feature>
<evidence type="ECO:0000313" key="2">
    <source>
        <dbReference type="EMBL" id="SCX99844.1"/>
    </source>
</evidence>
<feature type="transmembrane region" description="Helical" evidence="1">
    <location>
        <begin position="48"/>
        <end position="67"/>
    </location>
</feature>
<proteinExistence type="predicted"/>
<feature type="transmembrane region" description="Helical" evidence="1">
    <location>
        <begin position="79"/>
        <end position="96"/>
    </location>
</feature>
<evidence type="ECO:0008006" key="4">
    <source>
        <dbReference type="Google" id="ProtNLM"/>
    </source>
</evidence>
<keyword evidence="1" id="KW-1133">Transmembrane helix</keyword>
<evidence type="ECO:0000313" key="3">
    <source>
        <dbReference type="Proteomes" id="UP000199354"/>
    </source>
</evidence>